<name>A0A7W8NH99_9DEIO</name>
<protein>
    <submittedName>
        <fullName evidence="1">Uncharacterized protein</fullName>
    </submittedName>
</protein>
<reference evidence="1 2" key="1">
    <citation type="submission" date="2020-08" db="EMBL/GenBank/DDBJ databases">
        <title>Genomic Encyclopedia of Type Strains, Phase IV (KMG-IV): sequencing the most valuable type-strain genomes for metagenomic binning, comparative biology and taxonomic classification.</title>
        <authorList>
            <person name="Goeker M."/>
        </authorList>
    </citation>
    <scope>NUCLEOTIDE SEQUENCE [LARGE SCALE GENOMIC DNA]</scope>
    <source>
        <strain evidence="1 2">DSM 27939</strain>
    </source>
</reference>
<comment type="caution">
    <text evidence="1">The sequence shown here is derived from an EMBL/GenBank/DDBJ whole genome shotgun (WGS) entry which is preliminary data.</text>
</comment>
<gene>
    <name evidence="1" type="ORF">HNQ08_003701</name>
</gene>
<sequence>MQCCSAGGTPCSRRLENQAACCPTVAL</sequence>
<dbReference type="Proteomes" id="UP000552709">
    <property type="component" value="Unassembled WGS sequence"/>
</dbReference>
<organism evidence="1 2">
    <name type="scientific">Deinococcus humi</name>
    <dbReference type="NCBI Taxonomy" id="662880"/>
    <lineage>
        <taxon>Bacteria</taxon>
        <taxon>Thermotogati</taxon>
        <taxon>Deinococcota</taxon>
        <taxon>Deinococci</taxon>
        <taxon>Deinococcales</taxon>
        <taxon>Deinococcaceae</taxon>
        <taxon>Deinococcus</taxon>
    </lineage>
</organism>
<accession>A0A7W8NH99</accession>
<dbReference type="AlphaFoldDB" id="A0A7W8NH99"/>
<proteinExistence type="predicted"/>
<keyword evidence="2" id="KW-1185">Reference proteome</keyword>
<evidence type="ECO:0000313" key="2">
    <source>
        <dbReference type="Proteomes" id="UP000552709"/>
    </source>
</evidence>
<dbReference type="EMBL" id="JACHFL010000011">
    <property type="protein sequence ID" value="MBB5364588.1"/>
    <property type="molecule type" value="Genomic_DNA"/>
</dbReference>
<evidence type="ECO:0000313" key="1">
    <source>
        <dbReference type="EMBL" id="MBB5364588.1"/>
    </source>
</evidence>